<comment type="similarity">
    <text evidence="1 4">Belongs to the aldehyde dehydrogenase family.</text>
</comment>
<dbReference type="PANTHER" id="PTHR11699">
    <property type="entry name" value="ALDEHYDE DEHYDROGENASE-RELATED"/>
    <property type="match status" value="1"/>
</dbReference>
<dbReference type="InterPro" id="IPR016161">
    <property type="entry name" value="Ald_DH/histidinol_DH"/>
</dbReference>
<evidence type="ECO:0000259" key="5">
    <source>
        <dbReference type="Pfam" id="PF00171"/>
    </source>
</evidence>
<comment type="caution">
    <text evidence="6">The sequence shown here is derived from an EMBL/GenBank/DDBJ whole genome shotgun (WGS) entry which is preliminary data.</text>
</comment>
<dbReference type="GO" id="GO:0016620">
    <property type="term" value="F:oxidoreductase activity, acting on the aldehyde or oxo group of donors, NAD or NADP as acceptor"/>
    <property type="evidence" value="ECO:0007669"/>
    <property type="project" value="InterPro"/>
</dbReference>
<evidence type="ECO:0000256" key="1">
    <source>
        <dbReference type="ARBA" id="ARBA00009986"/>
    </source>
</evidence>
<feature type="active site" evidence="3">
    <location>
        <position position="263"/>
    </location>
</feature>
<protein>
    <submittedName>
        <fullName evidence="6">Aldehyde dehydrogenase</fullName>
    </submittedName>
</protein>
<dbReference type="EMBL" id="QLNP01000074">
    <property type="protein sequence ID" value="RAM37363.1"/>
    <property type="molecule type" value="Genomic_DNA"/>
</dbReference>
<dbReference type="InterPro" id="IPR016162">
    <property type="entry name" value="Ald_DH_N"/>
</dbReference>
<organism evidence="6 7">
    <name type="scientific">Arthrobacter globiformis</name>
    <dbReference type="NCBI Taxonomy" id="1665"/>
    <lineage>
        <taxon>Bacteria</taxon>
        <taxon>Bacillati</taxon>
        <taxon>Actinomycetota</taxon>
        <taxon>Actinomycetes</taxon>
        <taxon>Micrococcales</taxon>
        <taxon>Micrococcaceae</taxon>
        <taxon>Arthrobacter</taxon>
    </lineage>
</organism>
<dbReference type="RefSeq" id="WP_111903967.1">
    <property type="nucleotide sequence ID" value="NZ_QLNP01000074.1"/>
</dbReference>
<evidence type="ECO:0000256" key="2">
    <source>
        <dbReference type="ARBA" id="ARBA00023002"/>
    </source>
</evidence>
<feature type="domain" description="Aldehyde dehydrogenase" evidence="5">
    <location>
        <begin position="35"/>
        <end position="490"/>
    </location>
</feature>
<dbReference type="SUPFAM" id="SSF53720">
    <property type="entry name" value="ALDH-like"/>
    <property type="match status" value="1"/>
</dbReference>
<proteinExistence type="inferred from homology"/>
<dbReference type="OrthoDB" id="6882680at2"/>
<dbReference type="InterPro" id="IPR029510">
    <property type="entry name" value="Ald_DH_CS_GLU"/>
</dbReference>
<name>A0A328HK30_ARTGO</name>
<dbReference type="Proteomes" id="UP000249166">
    <property type="component" value="Unassembled WGS sequence"/>
</dbReference>
<gene>
    <name evidence="6" type="ORF">DBZ45_11195</name>
</gene>
<dbReference type="InterPro" id="IPR015590">
    <property type="entry name" value="Aldehyde_DH_dom"/>
</dbReference>
<evidence type="ECO:0000256" key="4">
    <source>
        <dbReference type="RuleBase" id="RU003345"/>
    </source>
</evidence>
<evidence type="ECO:0000313" key="7">
    <source>
        <dbReference type="Proteomes" id="UP000249166"/>
    </source>
</evidence>
<reference evidence="6 7" key="1">
    <citation type="submission" date="2018-04" db="EMBL/GenBank/DDBJ databases">
        <title>Bacteria isolated from cave deposits of Manipur.</title>
        <authorList>
            <person name="Sahoo D."/>
            <person name="Sarangthem I."/>
            <person name="Nandeibam J."/>
        </authorList>
    </citation>
    <scope>NUCLEOTIDE SEQUENCE [LARGE SCALE GENOMIC DNA]</scope>
    <source>
        <strain evidence="7">mrc11</strain>
    </source>
</reference>
<dbReference type="FunFam" id="3.40.605.10:FF:000007">
    <property type="entry name" value="NAD/NADP-dependent betaine aldehyde dehydrogenase"/>
    <property type="match status" value="1"/>
</dbReference>
<dbReference type="Gene3D" id="3.40.309.10">
    <property type="entry name" value="Aldehyde Dehydrogenase, Chain A, domain 2"/>
    <property type="match status" value="1"/>
</dbReference>
<dbReference type="Pfam" id="PF00171">
    <property type="entry name" value="Aldedh"/>
    <property type="match status" value="1"/>
</dbReference>
<keyword evidence="2 4" id="KW-0560">Oxidoreductase</keyword>
<dbReference type="AlphaFoldDB" id="A0A328HK30"/>
<evidence type="ECO:0000256" key="3">
    <source>
        <dbReference type="PROSITE-ProRule" id="PRU10007"/>
    </source>
</evidence>
<accession>A0A328HK30</accession>
<sequence>MKTKMSAGLVASGKDDHRAGLISAQGVTVPAGGYEMEIRNPATGQVIGTLYEAGAADIDAVVAGAKAVYEKVWRRTAPEVRARMLAAWADAISGHREELADLEVSDVGHLRREAMADIDNSARVLRYYAGLADKIEGRTFAQLPDRLSYGLDEPFGVVAGVSPYNGNANFVALKAGPALVAGNCIVIKAPEVAPLLNYRMVELALEAGLPAGVVNVVTGRGDKVGPLLTEHPDIGMIAFTGGPGSGRAIIHQSATNIVPTFLELGGKSPAILLPDADLDIAIPSLLHSNFAKSGQSCVTGSRIFVPASMYAEVSERLGHKAKTVRVGLPTRTSSQMGTLINRQHRARVDALVKSAVDAGAVALAGGGSAEDGDLAEGAFYQPTVLAEVTDENPAARNEAFGPMASVLSYTDTDEVIARANASEFGLSAQIWGNDARTIQHLSKELVAGTVWINTYRSFHPTVPFGGMKQSGFGKENGFDSVAMYTRRKAIVWDLTTERELPYTTN</sequence>
<evidence type="ECO:0000313" key="6">
    <source>
        <dbReference type="EMBL" id="RAM37363.1"/>
    </source>
</evidence>
<dbReference type="InterPro" id="IPR016163">
    <property type="entry name" value="Ald_DH_C"/>
</dbReference>
<dbReference type="PROSITE" id="PS00687">
    <property type="entry name" value="ALDEHYDE_DEHYDR_GLU"/>
    <property type="match status" value="1"/>
</dbReference>
<dbReference type="Gene3D" id="3.40.605.10">
    <property type="entry name" value="Aldehyde Dehydrogenase, Chain A, domain 1"/>
    <property type="match status" value="1"/>
</dbReference>